<dbReference type="EMBL" id="BMAO01019617">
    <property type="protein sequence ID" value="GFR31681.1"/>
    <property type="molecule type" value="Genomic_DNA"/>
</dbReference>
<gene>
    <name evidence="2" type="ORF">TNCT_599691</name>
</gene>
<protein>
    <submittedName>
        <fullName evidence="2">Uncharacterized protein</fullName>
    </submittedName>
</protein>
<keyword evidence="3" id="KW-1185">Reference proteome</keyword>
<evidence type="ECO:0000256" key="1">
    <source>
        <dbReference type="SAM" id="MobiDB-lite"/>
    </source>
</evidence>
<comment type="caution">
    <text evidence="2">The sequence shown here is derived from an EMBL/GenBank/DDBJ whole genome shotgun (WGS) entry which is preliminary data.</text>
</comment>
<organism evidence="2 3">
    <name type="scientific">Trichonephila clavata</name>
    <name type="common">Joro spider</name>
    <name type="synonym">Nephila clavata</name>
    <dbReference type="NCBI Taxonomy" id="2740835"/>
    <lineage>
        <taxon>Eukaryota</taxon>
        <taxon>Metazoa</taxon>
        <taxon>Ecdysozoa</taxon>
        <taxon>Arthropoda</taxon>
        <taxon>Chelicerata</taxon>
        <taxon>Arachnida</taxon>
        <taxon>Araneae</taxon>
        <taxon>Araneomorphae</taxon>
        <taxon>Entelegynae</taxon>
        <taxon>Araneoidea</taxon>
        <taxon>Nephilidae</taxon>
        <taxon>Trichonephila</taxon>
    </lineage>
</organism>
<evidence type="ECO:0000313" key="2">
    <source>
        <dbReference type="EMBL" id="GFR31681.1"/>
    </source>
</evidence>
<accession>A0A8X6HX07</accession>
<sequence length="127" mass="14781">MIWERSTWSRCHFRPYSAASFPEALRVRRSRDRESISVSLSVLRGRKGCNEFQIRKNATQTHSTLKRPESALHSDESGNLLKKEQSSENRGVFDEVKVKSARMLNELSRLECSAFKEKGRLLNSRFY</sequence>
<reference evidence="2" key="1">
    <citation type="submission" date="2020-07" db="EMBL/GenBank/DDBJ databases">
        <title>Multicomponent nature underlies the extraordinary mechanical properties of spider dragline silk.</title>
        <authorList>
            <person name="Kono N."/>
            <person name="Nakamura H."/>
            <person name="Mori M."/>
            <person name="Yoshida Y."/>
            <person name="Ohtoshi R."/>
            <person name="Malay A.D."/>
            <person name="Moran D.A.P."/>
            <person name="Tomita M."/>
            <person name="Numata K."/>
            <person name="Arakawa K."/>
        </authorList>
    </citation>
    <scope>NUCLEOTIDE SEQUENCE</scope>
</reference>
<feature type="compositionally biased region" description="Basic and acidic residues" evidence="1">
    <location>
        <begin position="66"/>
        <end position="90"/>
    </location>
</feature>
<dbReference type="AlphaFoldDB" id="A0A8X6HX07"/>
<name>A0A8X6HX07_TRICU</name>
<dbReference type="Proteomes" id="UP000887116">
    <property type="component" value="Unassembled WGS sequence"/>
</dbReference>
<evidence type="ECO:0000313" key="3">
    <source>
        <dbReference type="Proteomes" id="UP000887116"/>
    </source>
</evidence>
<proteinExistence type="predicted"/>
<feature type="region of interest" description="Disordered" evidence="1">
    <location>
        <begin position="56"/>
        <end position="90"/>
    </location>
</feature>